<evidence type="ECO:0000256" key="1">
    <source>
        <dbReference type="ARBA" id="ARBA00022737"/>
    </source>
</evidence>
<dbReference type="HOGENOM" id="CLU_012520_2_1_0"/>
<organism evidence="3 4">
    <name type="scientific">Truepera radiovictrix (strain DSM 17093 / CIP 108686 / LMG 22925 / RQ-24)</name>
    <dbReference type="NCBI Taxonomy" id="649638"/>
    <lineage>
        <taxon>Bacteria</taxon>
        <taxon>Thermotogati</taxon>
        <taxon>Deinococcota</taxon>
        <taxon>Deinococci</taxon>
        <taxon>Trueperales</taxon>
        <taxon>Trueperaceae</taxon>
        <taxon>Truepera</taxon>
    </lineage>
</organism>
<dbReference type="GO" id="GO:1901135">
    <property type="term" value="P:carbohydrate derivative metabolic process"/>
    <property type="evidence" value="ECO:0007669"/>
    <property type="project" value="InterPro"/>
</dbReference>
<dbReference type="EMBL" id="CP002049">
    <property type="protein sequence ID" value="ADI13811.1"/>
    <property type="molecule type" value="Genomic_DNA"/>
</dbReference>
<dbReference type="CDD" id="cd05009">
    <property type="entry name" value="SIS_GlmS_GlmD_2"/>
    <property type="match status" value="1"/>
</dbReference>
<reference evidence="3 4" key="2">
    <citation type="journal article" date="2011" name="Stand. Genomic Sci.">
        <title>Complete genome sequence of Truepera radiovictrix type strain (RQ-24).</title>
        <authorList>
            <person name="Ivanova N."/>
            <person name="Rohde C."/>
            <person name="Munk C."/>
            <person name="Nolan M."/>
            <person name="Lucas S."/>
            <person name="Del Rio T.G."/>
            <person name="Tice H."/>
            <person name="Deshpande S."/>
            <person name="Cheng J.F."/>
            <person name="Tapia R."/>
            <person name="Han C."/>
            <person name="Goodwin L."/>
            <person name="Pitluck S."/>
            <person name="Liolios K."/>
            <person name="Mavromatis K."/>
            <person name="Mikhailova N."/>
            <person name="Pati A."/>
            <person name="Chen A."/>
            <person name="Palaniappan K."/>
            <person name="Land M."/>
            <person name="Hauser L."/>
            <person name="Chang Y.J."/>
            <person name="Jeffries C.D."/>
            <person name="Brambilla E."/>
            <person name="Rohde M."/>
            <person name="Goker M."/>
            <person name="Tindall B.J."/>
            <person name="Woyke T."/>
            <person name="Bristow J."/>
            <person name="Eisen J.A."/>
            <person name="Markowitz V."/>
            <person name="Hugenholtz P."/>
            <person name="Kyrpides N.C."/>
            <person name="Klenk H.P."/>
            <person name="Lapidus A."/>
        </authorList>
    </citation>
    <scope>NUCLEOTIDE SEQUENCE [LARGE SCALE GENOMIC DNA]</scope>
    <source>
        <strain evidence="4">DSM 17093 / CIP 108686 / LMG 22925 / RQ-24</strain>
    </source>
</reference>
<dbReference type="PANTHER" id="PTHR10937:SF8">
    <property type="entry name" value="AMINOTRANSFERASE-RELATED"/>
    <property type="match status" value="1"/>
</dbReference>
<evidence type="ECO:0000313" key="4">
    <source>
        <dbReference type="Proteomes" id="UP000000379"/>
    </source>
</evidence>
<dbReference type="OrthoDB" id="9782098at2"/>
<dbReference type="STRING" id="649638.Trad_0675"/>
<dbReference type="KEGG" id="tra:Trad_0675"/>
<reference evidence="4" key="1">
    <citation type="submission" date="2010-05" db="EMBL/GenBank/DDBJ databases">
        <title>The complete genome of Truepera radiovictris DSM 17093.</title>
        <authorList>
            <consortium name="US DOE Joint Genome Institute (JGI-PGF)"/>
            <person name="Lucas S."/>
            <person name="Copeland A."/>
            <person name="Lapidus A."/>
            <person name="Glavina del Rio T."/>
            <person name="Dalin E."/>
            <person name="Tice H."/>
            <person name="Bruce D."/>
            <person name="Goodwin L."/>
            <person name="Pitluck S."/>
            <person name="Kyrpides N."/>
            <person name="Mavromatis K."/>
            <person name="Ovchinnikova G."/>
            <person name="Munk A.C."/>
            <person name="Detter J.C."/>
            <person name="Han C."/>
            <person name="Tapia R."/>
            <person name="Land M."/>
            <person name="Hauser L."/>
            <person name="Markowitz V."/>
            <person name="Cheng J.-F."/>
            <person name="Hugenholtz P."/>
            <person name="Woyke T."/>
            <person name="Wu D."/>
            <person name="Tindall B."/>
            <person name="Pomrenke H.G."/>
            <person name="Brambilla E."/>
            <person name="Klenk H.-P."/>
            <person name="Eisen J.A."/>
        </authorList>
    </citation>
    <scope>NUCLEOTIDE SEQUENCE [LARGE SCALE GENOMIC DNA]</scope>
    <source>
        <strain evidence="4">DSM 17093 / CIP 108686 / LMG 22925 / RQ-24</strain>
    </source>
</reference>
<protein>
    <submittedName>
        <fullName evidence="3">Glutamine--fructose-6-phosphate transaminase (Isomerizing)</fullName>
        <ecNumber evidence="3">2.6.1.16</ecNumber>
    </submittedName>
</protein>
<name>D7CTF4_TRURR</name>
<keyword evidence="4" id="KW-1185">Reference proteome</keyword>
<dbReference type="eggNOG" id="COG0449">
    <property type="taxonomic scope" value="Bacteria"/>
</dbReference>
<keyword evidence="1" id="KW-0677">Repeat</keyword>
<dbReference type="PROSITE" id="PS51464">
    <property type="entry name" value="SIS"/>
    <property type="match status" value="2"/>
</dbReference>
<evidence type="ECO:0000313" key="3">
    <source>
        <dbReference type="EMBL" id="ADI13811.1"/>
    </source>
</evidence>
<dbReference type="EC" id="2.6.1.16" evidence="3"/>
<sequence>MTERPTSHFEREIYEQPEVLANLLEGGPAQAAVQRVAQALRERPPALIATLARGSSDNAVTFFTYLAGQTLGLPVASLPPSLLSVYRSNLRLQEVLGIGVSQSGESSDVVEGLRALKAAGATTVAVTNRASSALERAAHHTLLQGAGTERAVAASKTVTSQMLLLALLVAHWGEDAALLNALKAVPEQMQRLLGAPAGLEHLALRLTHARSAYVLGRGLSYGPALETALKLKETAYVQAQAYSSAEFQHGPIAAVNPTDPVLMLALDDGTLESNLEAERKLLEVGADLSALSSDPGLCDRASAAVRLPSGLHPVTQSFLLVLAGQLLALYLTRAKGLDPDAPRHLNKVTKTM</sequence>
<dbReference type="InterPro" id="IPR035490">
    <property type="entry name" value="GlmS/FrlB_SIS"/>
</dbReference>
<dbReference type="Pfam" id="PF01380">
    <property type="entry name" value="SIS"/>
    <property type="match status" value="2"/>
</dbReference>
<dbReference type="InterPro" id="IPR035466">
    <property type="entry name" value="GlmS/AgaS_SIS"/>
</dbReference>
<dbReference type="Gene3D" id="3.40.50.10490">
    <property type="entry name" value="Glucose-6-phosphate isomerase like protein, domain 1"/>
    <property type="match status" value="2"/>
</dbReference>
<keyword evidence="3" id="KW-0032">Aminotransferase</keyword>
<dbReference type="GO" id="GO:0004360">
    <property type="term" value="F:glutamine-fructose-6-phosphate transaminase (isomerizing) activity"/>
    <property type="evidence" value="ECO:0007669"/>
    <property type="project" value="UniProtKB-EC"/>
</dbReference>
<accession>D7CTF4</accession>
<dbReference type="AlphaFoldDB" id="D7CTF4"/>
<dbReference type="InterPro" id="IPR001347">
    <property type="entry name" value="SIS_dom"/>
</dbReference>
<dbReference type="InterPro" id="IPR046348">
    <property type="entry name" value="SIS_dom_sf"/>
</dbReference>
<feature type="domain" description="SIS" evidence="2">
    <location>
        <begin position="202"/>
        <end position="342"/>
    </location>
</feature>
<dbReference type="RefSeq" id="WP_013177183.1">
    <property type="nucleotide sequence ID" value="NC_014221.1"/>
</dbReference>
<dbReference type="CDD" id="cd05008">
    <property type="entry name" value="SIS_GlmS_GlmD_1"/>
    <property type="match status" value="1"/>
</dbReference>
<keyword evidence="3" id="KW-0808">Transferase</keyword>
<feature type="domain" description="SIS" evidence="2">
    <location>
        <begin position="36"/>
        <end position="178"/>
    </location>
</feature>
<gene>
    <name evidence="3" type="ordered locus">Trad_0675</name>
</gene>
<dbReference type="SUPFAM" id="SSF53697">
    <property type="entry name" value="SIS domain"/>
    <property type="match status" value="1"/>
</dbReference>
<dbReference type="Proteomes" id="UP000000379">
    <property type="component" value="Chromosome"/>
</dbReference>
<dbReference type="GO" id="GO:0097367">
    <property type="term" value="F:carbohydrate derivative binding"/>
    <property type="evidence" value="ECO:0007669"/>
    <property type="project" value="InterPro"/>
</dbReference>
<dbReference type="PANTHER" id="PTHR10937">
    <property type="entry name" value="GLUCOSAMINE--FRUCTOSE-6-PHOSPHATE AMINOTRANSFERASE, ISOMERIZING"/>
    <property type="match status" value="1"/>
</dbReference>
<proteinExistence type="predicted"/>
<evidence type="ECO:0000259" key="2">
    <source>
        <dbReference type="PROSITE" id="PS51464"/>
    </source>
</evidence>